<gene>
    <name evidence="1" type="ORF">BC343_08450</name>
</gene>
<organism evidence="1 2">
    <name type="scientific">Mucilaginibacter pedocola</name>
    <dbReference type="NCBI Taxonomy" id="1792845"/>
    <lineage>
        <taxon>Bacteria</taxon>
        <taxon>Pseudomonadati</taxon>
        <taxon>Bacteroidota</taxon>
        <taxon>Sphingobacteriia</taxon>
        <taxon>Sphingobacteriales</taxon>
        <taxon>Sphingobacteriaceae</taxon>
        <taxon>Mucilaginibacter</taxon>
    </lineage>
</organism>
<dbReference type="STRING" id="1792845.BC343_08450"/>
<dbReference type="AlphaFoldDB" id="A0A1S9PCH2"/>
<comment type="caution">
    <text evidence="1">The sequence shown here is derived from an EMBL/GenBank/DDBJ whole genome shotgun (WGS) entry which is preliminary data.</text>
</comment>
<name>A0A1S9PCH2_9SPHI</name>
<reference evidence="1 2" key="1">
    <citation type="submission" date="2016-07" db="EMBL/GenBank/DDBJ databases">
        <title>Genomic analysis of zinc-resistant bacterium Mucilaginibacter pedocola TBZ30.</title>
        <authorList>
            <person name="Huang J."/>
            <person name="Tang J."/>
        </authorList>
    </citation>
    <scope>NUCLEOTIDE SEQUENCE [LARGE SCALE GENOMIC DNA]</scope>
    <source>
        <strain evidence="1 2">TBZ30</strain>
    </source>
</reference>
<dbReference type="Proteomes" id="UP000189739">
    <property type="component" value="Unassembled WGS sequence"/>
</dbReference>
<protein>
    <submittedName>
        <fullName evidence="1">Uncharacterized protein</fullName>
    </submittedName>
</protein>
<sequence>MFLIGTQEGFAVRLICGFSDTWYLVSGTFFRTSAGKLWAKAGRTYWTGGRDGHRECLLKRRAGAAKQGANFPSPWFCPVCSGKARAARGISAESTFWLLFGASKSNKPLAANERADVFS</sequence>
<keyword evidence="2" id="KW-1185">Reference proteome</keyword>
<dbReference type="EMBL" id="MBTF01000023">
    <property type="protein sequence ID" value="OOQ58686.1"/>
    <property type="molecule type" value="Genomic_DNA"/>
</dbReference>
<evidence type="ECO:0000313" key="2">
    <source>
        <dbReference type="Proteomes" id="UP000189739"/>
    </source>
</evidence>
<evidence type="ECO:0000313" key="1">
    <source>
        <dbReference type="EMBL" id="OOQ58686.1"/>
    </source>
</evidence>
<proteinExistence type="predicted"/>
<accession>A0A1S9PCH2</accession>